<sequence length="648" mass="71478">MALRSRGCTLRWTPFEDPILKEGEVEIDMHYVGLNFRNILVALGLFGHPNEFGLEGSRIVCRVAPGAVRDLKPRDRVALLTTGTFRTRFVVHSRYCIRIPEHVSLEDAAAMPSVYITACYCLVHLARLHKFETVLIHSACAGVGLAAIRVSEYISSTIYATVGSEEKVQYLMDRFGIPRHRISNSRSADFLHDVMRETNGRGVDVVLNSLTGSLLHTSWECLASFGHMIELGKRDFLSNGQLNIGPFIKNRAYIGFDLTQVGKEAYHIYEAMHAQFESLNAEKELVPIRPVKVYKATEVVDAFRYMQQGIHTGKILVKMPEDPASLYCSAGQSLFSLNPNASYLLVGGLGGLGRSVSTWMVEQGARHLVYLSRSAGLSDNDQAFVRELENQGCQAICVPDNVTVKEDVELAISKCTRPLAGVAQLSGILKDSMFDKMTHEQWSTCLAPKVQGIWNLHDVTQALKLDFFVLVGSVSGTCGNPGQANYAAANTFLGSFVTYRRNLRLPAGIVDLGAVEDVGMIAQNPEILQRAQLASVCFPNEQQLIEGLKLAPVPPRNNPAAASSAFQTQKPLSNPSVRAYRGQSNELRSLLRRVEQNPALLNDPESEAIVRSEIRTQVTQRLAPAQDMDESEMANIAIDSLMTIEIRG</sequence>
<protein>
    <submittedName>
        <fullName evidence="5">KR domain-containing protein</fullName>
    </submittedName>
</protein>
<name>A0ABR4HD56_9EURO</name>
<dbReference type="Pfam" id="PF13602">
    <property type="entry name" value="ADH_zinc_N_2"/>
    <property type="match status" value="1"/>
</dbReference>
<proteinExistence type="predicted"/>
<dbReference type="InterPro" id="IPR057326">
    <property type="entry name" value="KR_dom"/>
</dbReference>
<dbReference type="CDD" id="cd05195">
    <property type="entry name" value="enoyl_red"/>
    <property type="match status" value="1"/>
</dbReference>
<dbReference type="SMART" id="SM00822">
    <property type="entry name" value="PKS_KR"/>
    <property type="match status" value="1"/>
</dbReference>
<keyword evidence="6" id="KW-1185">Reference proteome</keyword>
<comment type="caution">
    <text evidence="5">The sequence shown here is derived from an EMBL/GenBank/DDBJ whole genome shotgun (WGS) entry which is preliminary data.</text>
</comment>
<accession>A0ABR4HD56</accession>
<gene>
    <name evidence="5" type="ORF">BJX63DRAFT_431983</name>
</gene>
<organism evidence="5 6">
    <name type="scientific">Aspergillus granulosus</name>
    <dbReference type="NCBI Taxonomy" id="176169"/>
    <lineage>
        <taxon>Eukaryota</taxon>
        <taxon>Fungi</taxon>
        <taxon>Dikarya</taxon>
        <taxon>Ascomycota</taxon>
        <taxon>Pezizomycotina</taxon>
        <taxon>Eurotiomycetes</taxon>
        <taxon>Eurotiomycetidae</taxon>
        <taxon>Eurotiales</taxon>
        <taxon>Aspergillaceae</taxon>
        <taxon>Aspergillus</taxon>
        <taxon>Aspergillus subgen. Nidulantes</taxon>
    </lineage>
</organism>
<dbReference type="Proteomes" id="UP001610334">
    <property type="component" value="Unassembled WGS sequence"/>
</dbReference>
<feature type="domain" description="Enoyl reductase (ER)" evidence="4">
    <location>
        <begin position="7"/>
        <end position="317"/>
    </location>
</feature>
<feature type="domain" description="Ketoreductase" evidence="3">
    <location>
        <begin position="341"/>
        <end position="518"/>
    </location>
</feature>
<evidence type="ECO:0000259" key="3">
    <source>
        <dbReference type="SMART" id="SM00822"/>
    </source>
</evidence>
<keyword evidence="1" id="KW-0808">Transferase</keyword>
<dbReference type="SMART" id="SM00829">
    <property type="entry name" value="PKS_ER"/>
    <property type="match status" value="1"/>
</dbReference>
<evidence type="ECO:0000256" key="1">
    <source>
        <dbReference type="ARBA" id="ARBA00022679"/>
    </source>
</evidence>
<dbReference type="InterPro" id="IPR050091">
    <property type="entry name" value="PKS_NRPS_Biosynth_Enz"/>
</dbReference>
<dbReference type="SUPFAM" id="SSF50129">
    <property type="entry name" value="GroES-like"/>
    <property type="match status" value="1"/>
</dbReference>
<dbReference type="InterPro" id="IPR036291">
    <property type="entry name" value="NAD(P)-bd_dom_sf"/>
</dbReference>
<dbReference type="EMBL" id="JBFXLT010000040">
    <property type="protein sequence ID" value="KAL2813397.1"/>
    <property type="molecule type" value="Genomic_DNA"/>
</dbReference>
<dbReference type="Gene3D" id="3.90.180.10">
    <property type="entry name" value="Medium-chain alcohol dehydrogenases, catalytic domain"/>
    <property type="match status" value="1"/>
</dbReference>
<evidence type="ECO:0000313" key="6">
    <source>
        <dbReference type="Proteomes" id="UP001610334"/>
    </source>
</evidence>
<dbReference type="PANTHER" id="PTHR43775">
    <property type="entry name" value="FATTY ACID SYNTHASE"/>
    <property type="match status" value="1"/>
</dbReference>
<dbReference type="InterPro" id="IPR011032">
    <property type="entry name" value="GroES-like_sf"/>
</dbReference>
<dbReference type="Pfam" id="PF08659">
    <property type="entry name" value="KR"/>
    <property type="match status" value="1"/>
</dbReference>
<evidence type="ECO:0000256" key="2">
    <source>
        <dbReference type="ARBA" id="ARBA00023268"/>
    </source>
</evidence>
<dbReference type="InterPro" id="IPR020843">
    <property type="entry name" value="ER"/>
</dbReference>
<dbReference type="PANTHER" id="PTHR43775:SF49">
    <property type="entry name" value="SYNTHASE, PUTATIVE (JCVI)-RELATED"/>
    <property type="match status" value="1"/>
</dbReference>
<evidence type="ECO:0000313" key="5">
    <source>
        <dbReference type="EMBL" id="KAL2813397.1"/>
    </source>
</evidence>
<reference evidence="5 6" key="1">
    <citation type="submission" date="2024-07" db="EMBL/GenBank/DDBJ databases">
        <title>Section-level genome sequencing and comparative genomics of Aspergillus sections Usti and Cavernicolus.</title>
        <authorList>
            <consortium name="Lawrence Berkeley National Laboratory"/>
            <person name="Nybo J.L."/>
            <person name="Vesth T.C."/>
            <person name="Theobald S."/>
            <person name="Frisvad J.C."/>
            <person name="Larsen T.O."/>
            <person name="Kjaerboelling I."/>
            <person name="Rothschild-Mancinelli K."/>
            <person name="Lyhne E.K."/>
            <person name="Kogle M.E."/>
            <person name="Barry K."/>
            <person name="Clum A."/>
            <person name="Na H."/>
            <person name="Ledsgaard L."/>
            <person name="Lin J."/>
            <person name="Lipzen A."/>
            <person name="Kuo A."/>
            <person name="Riley R."/>
            <person name="Mondo S."/>
            <person name="Labutti K."/>
            <person name="Haridas S."/>
            <person name="Pangalinan J."/>
            <person name="Salamov A.A."/>
            <person name="Simmons B.A."/>
            <person name="Magnuson J.K."/>
            <person name="Chen J."/>
            <person name="Drula E."/>
            <person name="Henrissat B."/>
            <person name="Wiebenga A."/>
            <person name="Lubbers R.J."/>
            <person name="Gomes A.C."/>
            <person name="Makela M.R."/>
            <person name="Stajich J."/>
            <person name="Grigoriev I.V."/>
            <person name="Mortensen U.H."/>
            <person name="De Vries R.P."/>
            <person name="Baker S.E."/>
            <person name="Andersen M.R."/>
        </authorList>
    </citation>
    <scope>NUCLEOTIDE SEQUENCE [LARGE SCALE GENOMIC DNA]</scope>
    <source>
        <strain evidence="5 6">CBS 588.65</strain>
    </source>
</reference>
<dbReference type="Gene3D" id="3.40.50.720">
    <property type="entry name" value="NAD(P)-binding Rossmann-like Domain"/>
    <property type="match status" value="1"/>
</dbReference>
<keyword evidence="2" id="KW-0511">Multifunctional enzyme</keyword>
<dbReference type="SUPFAM" id="SSF51735">
    <property type="entry name" value="NAD(P)-binding Rossmann-fold domains"/>
    <property type="match status" value="2"/>
</dbReference>
<evidence type="ECO:0000259" key="4">
    <source>
        <dbReference type="SMART" id="SM00829"/>
    </source>
</evidence>
<dbReference type="InterPro" id="IPR013968">
    <property type="entry name" value="PKS_KR"/>
</dbReference>